<sequence length="70" mass="7809">MIMRSYEVVETLRKSKKAIFSPSDITKITGQSGSGVYVLINRLHNKGRIFKPLKGVISLSQDPFVISSQL</sequence>
<evidence type="ECO:0000313" key="1">
    <source>
        <dbReference type="EMBL" id="QNO56056.1"/>
    </source>
</evidence>
<accession>A0A7G9Z722</accession>
<dbReference type="EMBL" id="MT631643">
    <property type="protein sequence ID" value="QNO56056.1"/>
    <property type="molecule type" value="Genomic_DNA"/>
</dbReference>
<evidence type="ECO:0008006" key="2">
    <source>
        <dbReference type="Google" id="ProtNLM"/>
    </source>
</evidence>
<gene>
    <name evidence="1" type="ORF">GMDKCDLI_00035</name>
</gene>
<reference evidence="1" key="1">
    <citation type="submission" date="2020-06" db="EMBL/GenBank/DDBJ databases">
        <title>Unique genomic features of the anaerobic methanotrophic archaea.</title>
        <authorList>
            <person name="Chadwick G.L."/>
            <person name="Skennerton C.T."/>
            <person name="Laso-Perez R."/>
            <person name="Leu A.O."/>
            <person name="Speth D.R."/>
            <person name="Yu H."/>
            <person name="Morgan-Lang C."/>
            <person name="Hatzenpichler R."/>
            <person name="Goudeau D."/>
            <person name="Malmstrom R."/>
            <person name="Brazelton W.J."/>
            <person name="Woyke T."/>
            <person name="Hallam S.J."/>
            <person name="Tyson G.W."/>
            <person name="Wegener G."/>
            <person name="Boetius A."/>
            <person name="Orphan V."/>
        </authorList>
    </citation>
    <scope>NUCLEOTIDE SEQUENCE</scope>
</reference>
<protein>
    <recommendedName>
        <fullName evidence="2">Transcription regulator TrmB N-terminal domain-containing protein</fullName>
    </recommendedName>
</protein>
<name>A0A7G9Z722_9EURY</name>
<organism evidence="1">
    <name type="scientific">Candidatus Methanophaga sp. ANME-1 ERB7</name>
    <dbReference type="NCBI Taxonomy" id="2759913"/>
    <lineage>
        <taxon>Archaea</taxon>
        <taxon>Methanobacteriati</taxon>
        <taxon>Methanobacteriota</taxon>
        <taxon>Stenosarchaea group</taxon>
        <taxon>Methanomicrobia</taxon>
        <taxon>Candidatus Methanophagales</taxon>
        <taxon>Candidatus Methanophagaceae</taxon>
        <taxon>Candidatus Methanophaga</taxon>
    </lineage>
</organism>
<dbReference type="AlphaFoldDB" id="A0A7G9Z722"/>
<proteinExistence type="predicted"/>